<dbReference type="RefSeq" id="WP_163700477.1">
    <property type="nucleotide sequence ID" value="NZ_QXHD01000004.1"/>
</dbReference>
<feature type="domain" description="OmpR/PhoB-type" evidence="9">
    <location>
        <begin position="126"/>
        <end position="223"/>
    </location>
</feature>
<keyword evidence="1" id="KW-0597">Phosphoprotein</keyword>
<dbReference type="InterPro" id="IPR001789">
    <property type="entry name" value="Sig_transdc_resp-reg_receiver"/>
</dbReference>
<dbReference type="GO" id="GO:0006355">
    <property type="term" value="P:regulation of DNA-templated transcription"/>
    <property type="evidence" value="ECO:0007669"/>
    <property type="project" value="InterPro"/>
</dbReference>
<evidence type="ECO:0000313" key="10">
    <source>
        <dbReference type="EMBL" id="NEZ58140.1"/>
    </source>
</evidence>
<feature type="DNA-binding region" description="OmpR/PhoB-type" evidence="7">
    <location>
        <begin position="126"/>
        <end position="223"/>
    </location>
</feature>
<keyword evidence="5" id="KW-0804">Transcription</keyword>
<keyword evidence="2" id="KW-0902">Two-component regulatory system</keyword>
<keyword evidence="11" id="KW-1185">Reference proteome</keyword>
<dbReference type="SMART" id="SM00862">
    <property type="entry name" value="Trans_reg_C"/>
    <property type="match status" value="1"/>
</dbReference>
<dbReference type="InterPro" id="IPR036388">
    <property type="entry name" value="WH-like_DNA-bd_sf"/>
</dbReference>
<dbReference type="Pfam" id="PF00486">
    <property type="entry name" value="Trans_reg_C"/>
    <property type="match status" value="1"/>
</dbReference>
<evidence type="ECO:0000259" key="8">
    <source>
        <dbReference type="PROSITE" id="PS50110"/>
    </source>
</evidence>
<dbReference type="Gene3D" id="1.10.10.10">
    <property type="entry name" value="Winged helix-like DNA-binding domain superfamily/Winged helix DNA-binding domain"/>
    <property type="match status" value="1"/>
</dbReference>
<keyword evidence="4 7" id="KW-0238">DNA-binding</keyword>
<evidence type="ECO:0000256" key="6">
    <source>
        <dbReference type="PROSITE-ProRule" id="PRU00169"/>
    </source>
</evidence>
<dbReference type="InterPro" id="IPR039420">
    <property type="entry name" value="WalR-like"/>
</dbReference>
<dbReference type="GO" id="GO:0032993">
    <property type="term" value="C:protein-DNA complex"/>
    <property type="evidence" value="ECO:0007669"/>
    <property type="project" value="TreeGrafter"/>
</dbReference>
<dbReference type="Gene3D" id="3.40.50.2300">
    <property type="match status" value="1"/>
</dbReference>
<evidence type="ECO:0000256" key="4">
    <source>
        <dbReference type="ARBA" id="ARBA00023125"/>
    </source>
</evidence>
<evidence type="ECO:0000256" key="7">
    <source>
        <dbReference type="PROSITE-ProRule" id="PRU01091"/>
    </source>
</evidence>
<keyword evidence="3" id="KW-0805">Transcription regulation</keyword>
<evidence type="ECO:0000256" key="3">
    <source>
        <dbReference type="ARBA" id="ARBA00023015"/>
    </source>
</evidence>
<dbReference type="GO" id="GO:0000156">
    <property type="term" value="F:phosphorelay response regulator activity"/>
    <property type="evidence" value="ECO:0007669"/>
    <property type="project" value="TreeGrafter"/>
</dbReference>
<reference evidence="10 11" key="1">
    <citation type="journal article" date="2020" name="Microb. Ecol.">
        <title>Ecogenomics of the Marine Benthic Filamentous Cyanobacterium Adonisia.</title>
        <authorList>
            <person name="Walter J.M."/>
            <person name="Coutinho F.H."/>
            <person name="Leomil L."/>
            <person name="Hargreaves P.I."/>
            <person name="Campeao M.E."/>
            <person name="Vieira V.V."/>
            <person name="Silva B.S."/>
            <person name="Fistarol G.O."/>
            <person name="Salomon P.S."/>
            <person name="Sawabe T."/>
            <person name="Mino S."/>
            <person name="Hosokawa M."/>
            <person name="Miyashita H."/>
            <person name="Maruyama F."/>
            <person name="van Verk M.C."/>
            <person name="Dutilh B.E."/>
            <person name="Thompson C.C."/>
            <person name="Thompson F.L."/>
        </authorList>
    </citation>
    <scope>NUCLEOTIDE SEQUENCE [LARGE SCALE GENOMIC DNA]</scope>
    <source>
        <strain evidence="10 11">CCMR0081</strain>
    </source>
</reference>
<dbReference type="GO" id="GO:0005829">
    <property type="term" value="C:cytosol"/>
    <property type="evidence" value="ECO:0007669"/>
    <property type="project" value="TreeGrafter"/>
</dbReference>
<accession>A0A6M0RQI6</accession>
<dbReference type="PANTHER" id="PTHR48111">
    <property type="entry name" value="REGULATOR OF RPOS"/>
    <property type="match status" value="1"/>
</dbReference>
<comment type="caution">
    <text evidence="10">The sequence shown here is derived from an EMBL/GenBank/DDBJ whole genome shotgun (WGS) entry which is preliminary data.</text>
</comment>
<dbReference type="SUPFAM" id="SSF46894">
    <property type="entry name" value="C-terminal effector domain of the bipartite response regulators"/>
    <property type="match status" value="1"/>
</dbReference>
<comment type="caution">
    <text evidence="6">Lacks conserved residue(s) required for the propagation of feature annotation.</text>
</comment>
<dbReference type="SUPFAM" id="SSF52172">
    <property type="entry name" value="CheY-like"/>
    <property type="match status" value="1"/>
</dbReference>
<dbReference type="InterPro" id="IPR001867">
    <property type="entry name" value="OmpR/PhoB-type_DNA-bd"/>
</dbReference>
<dbReference type="GO" id="GO:0000976">
    <property type="term" value="F:transcription cis-regulatory region binding"/>
    <property type="evidence" value="ECO:0007669"/>
    <property type="project" value="TreeGrafter"/>
</dbReference>
<name>A0A6M0RQI6_9CYAN</name>
<dbReference type="PANTHER" id="PTHR48111:SF22">
    <property type="entry name" value="REGULATOR OF RPOS"/>
    <property type="match status" value="1"/>
</dbReference>
<organism evidence="10 11">
    <name type="scientific">Adonisia turfae CCMR0081</name>
    <dbReference type="NCBI Taxonomy" id="2292702"/>
    <lineage>
        <taxon>Bacteria</taxon>
        <taxon>Bacillati</taxon>
        <taxon>Cyanobacteriota</taxon>
        <taxon>Adonisia</taxon>
        <taxon>Adonisia turfae</taxon>
    </lineage>
</organism>
<dbReference type="PROSITE" id="PS50110">
    <property type="entry name" value="RESPONSE_REGULATORY"/>
    <property type="match status" value="1"/>
</dbReference>
<dbReference type="InterPro" id="IPR011006">
    <property type="entry name" value="CheY-like_superfamily"/>
</dbReference>
<dbReference type="PROSITE" id="PS51755">
    <property type="entry name" value="OMPR_PHOB"/>
    <property type="match status" value="1"/>
</dbReference>
<evidence type="ECO:0000256" key="1">
    <source>
        <dbReference type="ARBA" id="ARBA00022553"/>
    </source>
</evidence>
<evidence type="ECO:0000259" key="9">
    <source>
        <dbReference type="PROSITE" id="PS51755"/>
    </source>
</evidence>
<evidence type="ECO:0000256" key="5">
    <source>
        <dbReference type="ARBA" id="ARBA00023163"/>
    </source>
</evidence>
<dbReference type="AlphaFoldDB" id="A0A6M0RQI6"/>
<proteinExistence type="predicted"/>
<feature type="domain" description="Response regulatory" evidence="8">
    <location>
        <begin position="4"/>
        <end position="117"/>
    </location>
</feature>
<dbReference type="InterPro" id="IPR016032">
    <property type="entry name" value="Sig_transdc_resp-reg_C-effctor"/>
</dbReference>
<evidence type="ECO:0000313" key="11">
    <source>
        <dbReference type="Proteomes" id="UP000481033"/>
    </source>
</evidence>
<dbReference type="EMBL" id="QXHD01000004">
    <property type="protein sequence ID" value="NEZ58140.1"/>
    <property type="molecule type" value="Genomic_DNA"/>
</dbReference>
<evidence type="ECO:0000256" key="2">
    <source>
        <dbReference type="ARBA" id="ARBA00023012"/>
    </source>
</evidence>
<dbReference type="CDD" id="cd00383">
    <property type="entry name" value="trans_reg_C"/>
    <property type="match status" value="1"/>
</dbReference>
<sequence length="226" mass="26432">MQTHILLIGIQPELEKVLDAILCQQGYRISFLAHRMATMETVWQLRPDLLIMGWPTANRLDLEPCRYLASSMKKTPIMLIGNGNSQDQIDSLNICANDYLSVPLDMDDFLARVRARIRRVEWERKTAIFAFENLMLDTQSYEVYYNKQLIPLTLKEFELLKYFMEHPKQVLTHQQIMNSVWPDFLPGESMNILHVYIRYLRQKLKSAGKFICTIRNVGYILSTRGA</sequence>
<protein>
    <submittedName>
        <fullName evidence="10">DNA-binding response regulator</fullName>
    </submittedName>
</protein>
<dbReference type="Proteomes" id="UP000481033">
    <property type="component" value="Unassembled WGS sequence"/>
</dbReference>
<gene>
    <name evidence="10" type="ORF">DXZ20_21320</name>
</gene>